<evidence type="ECO:0000256" key="4">
    <source>
        <dbReference type="ARBA" id="ARBA00022679"/>
    </source>
</evidence>
<feature type="compositionally biased region" description="Basic and acidic residues" evidence="9">
    <location>
        <begin position="74"/>
        <end position="84"/>
    </location>
</feature>
<keyword evidence="3" id="KW-0489">Methyltransferase</keyword>
<feature type="compositionally biased region" description="Acidic residues" evidence="9">
    <location>
        <begin position="367"/>
        <end position="379"/>
    </location>
</feature>
<dbReference type="HOGENOM" id="CLU_034384_1_1_1"/>
<dbReference type="CDD" id="cd18089">
    <property type="entry name" value="SPOUT_Trm10-like"/>
    <property type="match status" value="1"/>
</dbReference>
<sequence length="396" mass="44932">MSAEQSAEGPPQHADTPHVVPPVAIDNQPIEEKDEPQKQPAVGNDETQNQAAAAETSAAPAPPMSKNALKRLRKQQEWEEGKEDRRKRRKEKRHERKCRLREEREELLAQGVDRSLVFPKKPPATPVPVALIIDCDFEPYMTDKERISLSSQVTRSYSDNRAARYRSRLWVAGWRGKLLERFEGTLAGTHKNWRGVGFHEGDFVECALRAAEKMRKDGGEMIPALQRSLDQQPAWVRDEKDPFPLPDPEPEPSEEYRDIIYLTSDSPYTLSRLEPNKCYVIGGLVDKNREKGLCYRRARERGIRTARLPIGQFMVMQSRQVLATNHVVEIMLKWLEYEDWGEAFTAVIPKRKGGVLKSAVQSEASVAEDEAEVAEETPDETASVPVQEEQLKAQGS</sequence>
<accession>A0A086SUY9</accession>
<feature type="domain" description="SAM-dependent MTase TRM10-type" evidence="10">
    <location>
        <begin position="117"/>
        <end position="355"/>
    </location>
</feature>
<evidence type="ECO:0000256" key="3">
    <source>
        <dbReference type="ARBA" id="ARBA00022603"/>
    </source>
</evidence>
<dbReference type="GO" id="GO:0000049">
    <property type="term" value="F:tRNA binding"/>
    <property type="evidence" value="ECO:0007669"/>
    <property type="project" value="TreeGrafter"/>
</dbReference>
<gene>
    <name evidence="11" type="ORF">ACRE_083710</name>
</gene>
<evidence type="ECO:0000256" key="7">
    <source>
        <dbReference type="ARBA" id="ARBA00032166"/>
    </source>
</evidence>
<feature type="compositionally biased region" description="Basic residues" evidence="9">
    <location>
        <begin position="85"/>
        <end position="97"/>
    </location>
</feature>
<evidence type="ECO:0000256" key="5">
    <source>
        <dbReference type="ARBA" id="ARBA00022691"/>
    </source>
</evidence>
<dbReference type="STRING" id="857340.A0A086SUY9"/>
<name>A0A086SUY9_HAPC1</name>
<evidence type="ECO:0000259" key="10">
    <source>
        <dbReference type="PROSITE" id="PS51675"/>
    </source>
</evidence>
<comment type="catalytic activity">
    <reaction evidence="8">
        <text>guanosine(9) in tRNA + S-adenosyl-L-methionine = N(1)-methylguanosine(9) in tRNA + S-adenosyl-L-homocysteine + H(+)</text>
        <dbReference type="Rhea" id="RHEA:43156"/>
        <dbReference type="Rhea" id="RHEA-COMP:10367"/>
        <dbReference type="Rhea" id="RHEA-COMP:10368"/>
        <dbReference type="ChEBI" id="CHEBI:15378"/>
        <dbReference type="ChEBI" id="CHEBI:57856"/>
        <dbReference type="ChEBI" id="CHEBI:59789"/>
        <dbReference type="ChEBI" id="CHEBI:73542"/>
        <dbReference type="ChEBI" id="CHEBI:74269"/>
        <dbReference type="EC" id="2.1.1.221"/>
    </reaction>
</comment>
<dbReference type="PROSITE" id="PS51675">
    <property type="entry name" value="SAM_MT_TRM10"/>
    <property type="match status" value="1"/>
</dbReference>
<dbReference type="PANTHER" id="PTHR13563:SF13">
    <property type="entry name" value="TRNA METHYLTRANSFERASE 10 HOMOLOG A"/>
    <property type="match status" value="1"/>
</dbReference>
<proteinExistence type="predicted"/>
<dbReference type="InterPro" id="IPR007356">
    <property type="entry name" value="tRNA_m1G_MeTrfase_euk"/>
</dbReference>
<dbReference type="InterPro" id="IPR028564">
    <property type="entry name" value="MT_TRM10-typ"/>
</dbReference>
<evidence type="ECO:0000256" key="2">
    <source>
        <dbReference type="ARBA" id="ARBA00020451"/>
    </source>
</evidence>
<evidence type="ECO:0000313" key="11">
    <source>
        <dbReference type="EMBL" id="KFH40921.1"/>
    </source>
</evidence>
<keyword evidence="4" id="KW-0808">Transferase</keyword>
<evidence type="ECO:0000256" key="6">
    <source>
        <dbReference type="ARBA" id="ARBA00031792"/>
    </source>
</evidence>
<organism evidence="11 12">
    <name type="scientific">Hapsidospora chrysogenum (strain ATCC 11550 / CBS 779.69 / DSM 880 / IAM 14645 / JCM 23072 / IMI 49137)</name>
    <name type="common">Acremonium chrysogenum</name>
    <dbReference type="NCBI Taxonomy" id="857340"/>
    <lineage>
        <taxon>Eukaryota</taxon>
        <taxon>Fungi</taxon>
        <taxon>Dikarya</taxon>
        <taxon>Ascomycota</taxon>
        <taxon>Pezizomycotina</taxon>
        <taxon>Sordariomycetes</taxon>
        <taxon>Hypocreomycetidae</taxon>
        <taxon>Hypocreales</taxon>
        <taxon>Bionectriaceae</taxon>
        <taxon>Hapsidospora</taxon>
    </lineage>
</organism>
<reference evidence="12" key="1">
    <citation type="journal article" date="2014" name="Genome Announc.">
        <title>Genome sequence and annotation of Acremonium chrysogenum, producer of the beta-lactam antibiotic cephalosporin C.</title>
        <authorList>
            <person name="Terfehr D."/>
            <person name="Dahlmann T.A."/>
            <person name="Specht T."/>
            <person name="Zadra I."/>
            <person name="Kuernsteiner H."/>
            <person name="Kueck U."/>
        </authorList>
    </citation>
    <scope>NUCLEOTIDE SEQUENCE [LARGE SCALE GENOMIC DNA]</scope>
    <source>
        <strain evidence="12">ATCC 11550 / CBS 779.69 / DSM 880 / IAM 14645 / JCM 23072 / IMI 49137</strain>
    </source>
</reference>
<protein>
    <recommendedName>
        <fullName evidence="2">tRNA (guanine(9)-N1)-methyltransferase</fullName>
        <ecNumber evidence="1">2.1.1.221</ecNumber>
    </recommendedName>
    <alternativeName>
        <fullName evidence="7">tRNA methyltransferase 10</fullName>
    </alternativeName>
    <alternativeName>
        <fullName evidence="6">tRNA(m1G9)-methyltransferase</fullName>
    </alternativeName>
</protein>
<dbReference type="GO" id="GO:0002939">
    <property type="term" value="P:tRNA N1-guanine methylation"/>
    <property type="evidence" value="ECO:0007669"/>
    <property type="project" value="TreeGrafter"/>
</dbReference>
<dbReference type="GO" id="GO:0052905">
    <property type="term" value="F:tRNA (guanosine(9)-N1)-methyltransferase activity"/>
    <property type="evidence" value="ECO:0007669"/>
    <property type="project" value="UniProtKB-EC"/>
</dbReference>
<evidence type="ECO:0000313" key="12">
    <source>
        <dbReference type="Proteomes" id="UP000029964"/>
    </source>
</evidence>
<dbReference type="OrthoDB" id="278300at2759"/>
<comment type="caution">
    <text evidence="11">The sequence shown here is derived from an EMBL/GenBank/DDBJ whole genome shotgun (WGS) entry which is preliminary data.</text>
</comment>
<dbReference type="Proteomes" id="UP000029964">
    <property type="component" value="Unassembled WGS sequence"/>
</dbReference>
<dbReference type="AlphaFoldDB" id="A0A086SUY9"/>
<keyword evidence="5" id="KW-0949">S-adenosyl-L-methionine</keyword>
<dbReference type="EMBL" id="JPKY01000157">
    <property type="protein sequence ID" value="KFH40921.1"/>
    <property type="molecule type" value="Genomic_DNA"/>
</dbReference>
<evidence type="ECO:0000256" key="9">
    <source>
        <dbReference type="SAM" id="MobiDB-lite"/>
    </source>
</evidence>
<keyword evidence="12" id="KW-1185">Reference proteome</keyword>
<evidence type="ECO:0000256" key="8">
    <source>
        <dbReference type="ARBA" id="ARBA00048434"/>
    </source>
</evidence>
<feature type="region of interest" description="Disordered" evidence="9">
    <location>
        <begin position="1"/>
        <end position="97"/>
    </location>
</feature>
<evidence type="ECO:0000256" key="1">
    <source>
        <dbReference type="ARBA" id="ARBA00012797"/>
    </source>
</evidence>
<dbReference type="PANTHER" id="PTHR13563">
    <property type="entry name" value="TRNA (GUANINE-9-) METHYLTRANSFERASE"/>
    <property type="match status" value="1"/>
</dbReference>
<feature type="region of interest" description="Disordered" evidence="9">
    <location>
        <begin position="367"/>
        <end position="396"/>
    </location>
</feature>
<dbReference type="EC" id="2.1.1.221" evidence="1"/>
<dbReference type="InterPro" id="IPR038459">
    <property type="entry name" value="MT_TRM10-typ_sf"/>
</dbReference>
<dbReference type="Gene3D" id="3.40.1280.30">
    <property type="match status" value="1"/>
</dbReference>
<dbReference type="GO" id="GO:0005634">
    <property type="term" value="C:nucleus"/>
    <property type="evidence" value="ECO:0007669"/>
    <property type="project" value="TreeGrafter"/>
</dbReference>